<name>A0A1H5RJ61_9PSEU</name>
<dbReference type="InterPro" id="IPR029063">
    <property type="entry name" value="SAM-dependent_MTases_sf"/>
</dbReference>
<dbReference type="GO" id="GO:0008168">
    <property type="term" value="F:methyltransferase activity"/>
    <property type="evidence" value="ECO:0007669"/>
    <property type="project" value="UniProtKB-KW"/>
</dbReference>
<dbReference type="RefSeq" id="WP_086678702.1">
    <property type="nucleotide sequence ID" value="NZ_FNUJ01000018.1"/>
</dbReference>
<dbReference type="Pfam" id="PF04672">
    <property type="entry name" value="Methyltransf_19"/>
    <property type="match status" value="1"/>
</dbReference>
<proteinExistence type="predicted"/>
<dbReference type="SUPFAM" id="SSF53335">
    <property type="entry name" value="S-adenosyl-L-methionine-dependent methyltransferases"/>
    <property type="match status" value="1"/>
</dbReference>
<keyword evidence="1" id="KW-0808">Transferase</keyword>
<organism evidence="1 2">
    <name type="scientific">Amycolatopsis pretoriensis</name>
    <dbReference type="NCBI Taxonomy" id="218821"/>
    <lineage>
        <taxon>Bacteria</taxon>
        <taxon>Bacillati</taxon>
        <taxon>Actinomycetota</taxon>
        <taxon>Actinomycetes</taxon>
        <taxon>Pseudonocardiales</taxon>
        <taxon>Pseudonocardiaceae</taxon>
        <taxon>Amycolatopsis</taxon>
    </lineage>
</organism>
<keyword evidence="2" id="KW-1185">Reference proteome</keyword>
<reference evidence="2" key="1">
    <citation type="submission" date="2016-10" db="EMBL/GenBank/DDBJ databases">
        <authorList>
            <person name="Varghese N."/>
            <person name="Submissions S."/>
        </authorList>
    </citation>
    <scope>NUCLEOTIDE SEQUENCE [LARGE SCALE GENOMIC DNA]</scope>
    <source>
        <strain evidence="2">DSM 44654</strain>
    </source>
</reference>
<keyword evidence="1" id="KW-0489">Methyltransferase</keyword>
<dbReference type="EMBL" id="FNUJ01000018">
    <property type="protein sequence ID" value="SEF38124.1"/>
    <property type="molecule type" value="Genomic_DNA"/>
</dbReference>
<protein>
    <submittedName>
        <fullName evidence="1">S-adenosyl methyltransferase</fullName>
    </submittedName>
</protein>
<dbReference type="Gene3D" id="3.40.50.150">
    <property type="entry name" value="Vaccinia Virus protein VP39"/>
    <property type="match status" value="1"/>
</dbReference>
<sequence length="297" mass="31367">MSPNPRLVSGSQDSAEVDIERERRDAVVDYLLGDSHNSSIDRMFADTLVAGNPQLPRLAIVAAAWDRTAAQTMLDHGLRRFLVLGTGGFPIWARSSTLADLHDAGARIVVVEHDPVTRHLHALVDHGAAAGRAHVLHLPAHRHHNLATAPAVAPLLAGDAPLGILATGLLRPADIRLADILSLLDSAPPGSLAAITQLTQRADDNPAGTDVARLAARFVAAGIPIAVENRPAIDQLLPRDVVYPAASCDPPPSPDRDKATSVLRTALLARRQPPAAAAGLLRGEAFRHGANELGVQR</sequence>
<evidence type="ECO:0000313" key="2">
    <source>
        <dbReference type="Proteomes" id="UP000198878"/>
    </source>
</evidence>
<dbReference type="OrthoDB" id="3620044at2"/>
<evidence type="ECO:0000313" key="1">
    <source>
        <dbReference type="EMBL" id="SEF38124.1"/>
    </source>
</evidence>
<accession>A0A1H5RJ61</accession>
<dbReference type="AlphaFoldDB" id="A0A1H5RJ61"/>
<dbReference type="Proteomes" id="UP000198878">
    <property type="component" value="Unassembled WGS sequence"/>
</dbReference>
<gene>
    <name evidence="1" type="ORF">SAMN05421837_11875</name>
</gene>
<dbReference type="STRING" id="218821.SAMN05421837_11875"/>
<dbReference type="GO" id="GO:0032259">
    <property type="term" value="P:methylation"/>
    <property type="evidence" value="ECO:0007669"/>
    <property type="project" value="UniProtKB-KW"/>
</dbReference>
<dbReference type="InterPro" id="IPR006764">
    <property type="entry name" value="SAM_dep_MeTrfase_SAV2177_type"/>
</dbReference>